<evidence type="ECO:0000313" key="3">
    <source>
        <dbReference type="Proteomes" id="UP000284841"/>
    </source>
</evidence>
<dbReference type="RefSeq" id="WP_118336491.1">
    <property type="nucleotide sequence ID" value="NZ_AP025567.1"/>
</dbReference>
<proteinExistence type="predicted"/>
<dbReference type="AlphaFoldDB" id="A0A415DWM4"/>
<keyword evidence="3" id="KW-1185">Reference proteome</keyword>
<gene>
    <name evidence="2" type="ORF">DW099_17150</name>
</gene>
<evidence type="ECO:0000259" key="1">
    <source>
        <dbReference type="Pfam" id="PF01610"/>
    </source>
</evidence>
<protein>
    <recommendedName>
        <fullName evidence="1">Transposase IS204/IS1001/IS1096/IS1165 DDE domain-containing protein</fullName>
    </recommendedName>
</protein>
<sequence>MTLASDEAAVRINALIDKFKKEEIRQFDEFTAILCTLRNEILNSFIRPYGDRKLSNSFTENINGRIKTYLAVSNCISSFQRFRKRVIFALSPDIYYALTPMLASEKRDRKKRGSYNKSRD</sequence>
<dbReference type="Pfam" id="PF01610">
    <property type="entry name" value="DDE_Tnp_ISL3"/>
    <property type="match status" value="1"/>
</dbReference>
<reference evidence="2 3" key="1">
    <citation type="submission" date="2018-08" db="EMBL/GenBank/DDBJ databases">
        <title>A genome reference for cultivated species of the human gut microbiota.</title>
        <authorList>
            <person name="Zou Y."/>
            <person name="Xue W."/>
            <person name="Luo G."/>
        </authorList>
    </citation>
    <scope>NUCLEOTIDE SEQUENCE [LARGE SCALE GENOMIC DNA]</scope>
    <source>
        <strain evidence="2 3">AM07-24</strain>
    </source>
</reference>
<evidence type="ECO:0000313" key="2">
    <source>
        <dbReference type="EMBL" id="RHJ84699.1"/>
    </source>
</evidence>
<dbReference type="OrthoDB" id="2086050at2"/>
<name>A0A415DWM4_9FIRM</name>
<feature type="domain" description="Transposase IS204/IS1001/IS1096/IS1165 DDE" evidence="1">
    <location>
        <begin position="5"/>
        <end position="86"/>
    </location>
</feature>
<dbReference type="Proteomes" id="UP000284841">
    <property type="component" value="Unassembled WGS sequence"/>
</dbReference>
<comment type="caution">
    <text evidence="2">The sequence shown here is derived from an EMBL/GenBank/DDBJ whole genome shotgun (WGS) entry which is preliminary data.</text>
</comment>
<organism evidence="2 3">
    <name type="scientific">Emergencia timonensis</name>
    <dbReference type="NCBI Taxonomy" id="1776384"/>
    <lineage>
        <taxon>Bacteria</taxon>
        <taxon>Bacillati</taxon>
        <taxon>Bacillota</taxon>
        <taxon>Clostridia</taxon>
        <taxon>Peptostreptococcales</taxon>
        <taxon>Anaerovoracaceae</taxon>
        <taxon>Emergencia</taxon>
    </lineage>
</organism>
<dbReference type="InterPro" id="IPR002560">
    <property type="entry name" value="Transposase_DDE"/>
</dbReference>
<accession>A0A415DWM4</accession>
<dbReference type="EMBL" id="QRMS01000006">
    <property type="protein sequence ID" value="RHJ84699.1"/>
    <property type="molecule type" value="Genomic_DNA"/>
</dbReference>